<proteinExistence type="predicted"/>
<gene>
    <name evidence="2" type="ORF">NIES2135_65070</name>
</gene>
<dbReference type="Pfam" id="PF13614">
    <property type="entry name" value="AAA_31"/>
    <property type="match status" value="1"/>
</dbReference>
<dbReference type="EMBL" id="AP018205">
    <property type="protein sequence ID" value="BAY59630.1"/>
    <property type="molecule type" value="Genomic_DNA"/>
</dbReference>
<dbReference type="Proteomes" id="UP000217895">
    <property type="component" value="Plasmid Plasmid2 dna"/>
</dbReference>
<reference evidence="2 3" key="1">
    <citation type="submission" date="2017-06" db="EMBL/GenBank/DDBJ databases">
        <title>Genome sequencing of cyanobaciteial culture collection at National Institute for Environmental Studies (NIES).</title>
        <authorList>
            <person name="Hirose Y."/>
            <person name="Shimura Y."/>
            <person name="Fujisawa T."/>
            <person name="Nakamura Y."/>
            <person name="Kawachi M."/>
        </authorList>
    </citation>
    <scope>NUCLEOTIDE SEQUENCE [LARGE SCALE GENOMIC DNA]</scope>
    <source>
        <strain evidence="2 3">NIES-2135</strain>
        <plasmid evidence="3">Plasmid Plasmid2 dna</plasmid>
    </source>
</reference>
<evidence type="ECO:0000313" key="2">
    <source>
        <dbReference type="EMBL" id="BAY59630.1"/>
    </source>
</evidence>
<keyword evidence="3" id="KW-1185">Reference proteome</keyword>
<keyword evidence="2" id="KW-0614">Plasmid</keyword>
<dbReference type="CDD" id="cd02042">
    <property type="entry name" value="ParAB_family"/>
    <property type="match status" value="1"/>
</dbReference>
<geneLocation type="plasmid" evidence="2">
    <name>plasmid2</name>
</geneLocation>
<dbReference type="PANTHER" id="PTHR13696:SF99">
    <property type="entry name" value="COBYRINIC ACID AC-DIAMIDE SYNTHASE"/>
    <property type="match status" value="1"/>
</dbReference>
<protein>
    <submittedName>
        <fullName evidence="2">ATPase, ParA family protein</fullName>
    </submittedName>
</protein>
<evidence type="ECO:0000313" key="3">
    <source>
        <dbReference type="Proteomes" id="UP000217895"/>
    </source>
</evidence>
<dbReference type="PANTHER" id="PTHR13696">
    <property type="entry name" value="P-LOOP CONTAINING NUCLEOSIDE TRIPHOSPHATE HYDROLASE"/>
    <property type="match status" value="1"/>
</dbReference>
<organism evidence="2 3">
    <name type="scientific">Leptolyngbya boryana NIES-2135</name>
    <dbReference type="NCBI Taxonomy" id="1973484"/>
    <lineage>
        <taxon>Bacteria</taxon>
        <taxon>Bacillati</taxon>
        <taxon>Cyanobacteriota</taxon>
        <taxon>Cyanophyceae</taxon>
        <taxon>Leptolyngbyales</taxon>
        <taxon>Leptolyngbyaceae</taxon>
        <taxon>Leptolyngbya group</taxon>
        <taxon>Leptolyngbya</taxon>
    </lineage>
</organism>
<sequence>MKRQHQTLVIGIGNQKGGVGKTTMTIQLAYALAEQGHKVLIIDLDVNAGSTKHLGIDPRAYLGTFEVLLGDEDPLTAIVTHEDEGHSLPESLHLLTGSRKLEELEERLRAKKSKFDDTPLHDVLKPVIKKLRGYYDFIFLDTPPSAPLPIVAAYKAADGFLLVAIPEGLAIQGLQEALHDIEEVRKYGNPDLQLVGLAIGAVDARTRLSRELIAYVDKEFKEYVLKPVIQRSTIIPTAQTQQKSIFQTHPDHAITQCFRDMAQEFKAKIARFFDRQTFDEVDHG</sequence>
<dbReference type="InterPro" id="IPR050678">
    <property type="entry name" value="DNA_Partitioning_ATPase"/>
</dbReference>
<dbReference type="SUPFAM" id="SSF52540">
    <property type="entry name" value="P-loop containing nucleoside triphosphate hydrolases"/>
    <property type="match status" value="1"/>
</dbReference>
<name>A0A1Z4JSH5_LEPBY</name>
<evidence type="ECO:0000259" key="1">
    <source>
        <dbReference type="Pfam" id="PF13614"/>
    </source>
</evidence>
<feature type="domain" description="AAA" evidence="1">
    <location>
        <begin position="9"/>
        <end position="193"/>
    </location>
</feature>
<dbReference type="AlphaFoldDB" id="A0A1Z4JSH5"/>
<accession>A0A1Z4JSH5</accession>
<dbReference type="Gene3D" id="3.40.50.300">
    <property type="entry name" value="P-loop containing nucleotide triphosphate hydrolases"/>
    <property type="match status" value="1"/>
</dbReference>
<dbReference type="InterPro" id="IPR025669">
    <property type="entry name" value="AAA_dom"/>
</dbReference>
<dbReference type="InterPro" id="IPR027417">
    <property type="entry name" value="P-loop_NTPase"/>
</dbReference>